<dbReference type="AlphaFoldDB" id="A0A0B7IQ81"/>
<evidence type="ECO:0000313" key="3">
    <source>
        <dbReference type="Proteomes" id="UP000038200"/>
    </source>
</evidence>
<feature type="transmembrane region" description="Helical" evidence="1">
    <location>
        <begin position="6"/>
        <end position="21"/>
    </location>
</feature>
<evidence type="ECO:0000313" key="2">
    <source>
        <dbReference type="EMBL" id="CEN54061.1"/>
    </source>
</evidence>
<protein>
    <submittedName>
        <fullName evidence="2">Uncharacterized protein</fullName>
    </submittedName>
</protein>
<keyword evidence="1" id="KW-0812">Transmembrane</keyword>
<keyword evidence="1" id="KW-0472">Membrane</keyword>
<accession>A0A0B7IQ81</accession>
<keyword evidence="1" id="KW-1133">Transmembrane helix</keyword>
<reference evidence="2 3" key="1">
    <citation type="submission" date="2015-01" db="EMBL/GenBank/DDBJ databases">
        <authorList>
            <person name="Xiang T."/>
            <person name="Song Y."/>
            <person name="Huang L."/>
            <person name="Wang B."/>
            <person name="Wu P."/>
        </authorList>
    </citation>
    <scope>NUCLEOTIDE SEQUENCE [LARGE SCALE GENOMIC DNA]</scope>
    <source>
        <strain evidence="2 3">CcD93</strain>
    </source>
</reference>
<evidence type="ECO:0000256" key="1">
    <source>
        <dbReference type="SAM" id="Phobius"/>
    </source>
</evidence>
<dbReference type="Proteomes" id="UP000038200">
    <property type="component" value="Unassembled WGS sequence"/>
</dbReference>
<organism evidence="2 3">
    <name type="scientific">Capnocytophaga canis</name>
    <dbReference type="NCBI Taxonomy" id="1848903"/>
    <lineage>
        <taxon>Bacteria</taxon>
        <taxon>Pseudomonadati</taxon>
        <taxon>Bacteroidota</taxon>
        <taxon>Flavobacteriia</taxon>
        <taxon>Flavobacteriales</taxon>
        <taxon>Flavobacteriaceae</taxon>
        <taxon>Capnocytophaga</taxon>
    </lineage>
</organism>
<sequence length="128" mass="14595">MIIVGITVVAIGGGAYYYLYWKHRFRKMKKNSAYAPSSVTPSEAKVKADIIYKALYGKDDFDAVYEAMKGVNHNGYIEIYNAFGKRTPADSLFSIGNKNDLTLTQYFQTLWDSEKEKLRNLTKIKGLF</sequence>
<dbReference type="EMBL" id="CDOL01000260">
    <property type="protein sequence ID" value="CEN54061.1"/>
    <property type="molecule type" value="Genomic_DNA"/>
</dbReference>
<name>A0A0B7IQ81_9FLAO</name>
<gene>
    <name evidence="2" type="ORF">CCAND93_690001</name>
</gene>
<proteinExistence type="predicted"/>